<keyword evidence="3" id="KW-0808">Transferase</keyword>
<organism evidence="8 9">
    <name type="scientific">Rozella allomycis (strain CSF55)</name>
    <dbReference type="NCBI Taxonomy" id="988480"/>
    <lineage>
        <taxon>Eukaryota</taxon>
        <taxon>Fungi</taxon>
        <taxon>Fungi incertae sedis</taxon>
        <taxon>Cryptomycota</taxon>
        <taxon>Cryptomycota incertae sedis</taxon>
        <taxon>Rozella</taxon>
    </lineage>
</organism>
<evidence type="ECO:0000256" key="3">
    <source>
        <dbReference type="ARBA" id="ARBA00022679"/>
    </source>
</evidence>
<dbReference type="Gene3D" id="2.30.29.30">
    <property type="entry name" value="Pleckstrin-homology domain (PH domain)/Phosphotyrosine-binding domain (PTB)"/>
    <property type="match status" value="1"/>
</dbReference>
<evidence type="ECO:0000256" key="1">
    <source>
        <dbReference type="ARBA" id="ARBA00012513"/>
    </source>
</evidence>
<gene>
    <name evidence="8" type="ORF">ROZALSC1DRAFT_2818</name>
</gene>
<feature type="non-terminal residue" evidence="8">
    <location>
        <position position="138"/>
    </location>
</feature>
<evidence type="ECO:0000259" key="7">
    <source>
        <dbReference type="PROSITE" id="PS50003"/>
    </source>
</evidence>
<proteinExistence type="predicted"/>
<evidence type="ECO:0000256" key="6">
    <source>
        <dbReference type="ARBA" id="ARBA00022840"/>
    </source>
</evidence>
<dbReference type="PROSITE" id="PS50003">
    <property type="entry name" value="PH_DOMAIN"/>
    <property type="match status" value="1"/>
</dbReference>
<dbReference type="Pfam" id="PF00169">
    <property type="entry name" value="PH"/>
    <property type="match status" value="1"/>
</dbReference>
<keyword evidence="2" id="KW-0723">Serine/threonine-protein kinase</keyword>
<evidence type="ECO:0000256" key="2">
    <source>
        <dbReference type="ARBA" id="ARBA00022527"/>
    </source>
</evidence>
<keyword evidence="4" id="KW-0547">Nucleotide-binding</keyword>
<dbReference type="SMART" id="SM00233">
    <property type="entry name" value="PH"/>
    <property type="match status" value="1"/>
</dbReference>
<feature type="non-terminal residue" evidence="8">
    <location>
        <position position="1"/>
    </location>
</feature>
<dbReference type="Proteomes" id="UP000281549">
    <property type="component" value="Unassembled WGS sequence"/>
</dbReference>
<dbReference type="SUPFAM" id="SSF50729">
    <property type="entry name" value="PH domain-like"/>
    <property type="match status" value="1"/>
</dbReference>
<feature type="domain" description="PH" evidence="7">
    <location>
        <begin position="1"/>
        <end position="78"/>
    </location>
</feature>
<keyword evidence="6" id="KW-0067">ATP-binding</keyword>
<dbReference type="CDD" id="cd01093">
    <property type="entry name" value="CRIB_PAK_like"/>
    <property type="match status" value="1"/>
</dbReference>
<dbReference type="GO" id="GO:0004674">
    <property type="term" value="F:protein serine/threonine kinase activity"/>
    <property type="evidence" value="ECO:0007669"/>
    <property type="project" value="UniProtKB-KW"/>
</dbReference>
<dbReference type="InterPro" id="IPR001849">
    <property type="entry name" value="PH_domain"/>
</dbReference>
<dbReference type="InterPro" id="IPR011993">
    <property type="entry name" value="PH-like_dom_sf"/>
</dbReference>
<evidence type="ECO:0000313" key="8">
    <source>
        <dbReference type="EMBL" id="RKP21183.1"/>
    </source>
</evidence>
<accession>A0A4P9YN76</accession>
<dbReference type="Gene3D" id="3.90.810.10">
    <property type="entry name" value="CRIB domain"/>
    <property type="match status" value="1"/>
</dbReference>
<evidence type="ECO:0000256" key="5">
    <source>
        <dbReference type="ARBA" id="ARBA00022777"/>
    </source>
</evidence>
<dbReference type="InterPro" id="IPR033923">
    <property type="entry name" value="PAK_BD"/>
</dbReference>
<dbReference type="InterPro" id="IPR036936">
    <property type="entry name" value="CRIB_dom_sf"/>
</dbReference>
<evidence type="ECO:0000313" key="9">
    <source>
        <dbReference type="Proteomes" id="UP000281549"/>
    </source>
</evidence>
<dbReference type="AlphaFoldDB" id="A0A4P9YN76"/>
<reference evidence="9" key="1">
    <citation type="journal article" date="2018" name="Nat. Microbiol.">
        <title>Leveraging single-cell genomics to expand the fungal tree of life.</title>
        <authorList>
            <person name="Ahrendt S.R."/>
            <person name="Quandt C.A."/>
            <person name="Ciobanu D."/>
            <person name="Clum A."/>
            <person name="Salamov A."/>
            <person name="Andreopoulos B."/>
            <person name="Cheng J.F."/>
            <person name="Woyke T."/>
            <person name="Pelin A."/>
            <person name="Henrissat B."/>
            <person name="Reynolds N.K."/>
            <person name="Benny G.L."/>
            <person name="Smith M.E."/>
            <person name="James T.Y."/>
            <person name="Grigoriev I.V."/>
        </authorList>
    </citation>
    <scope>NUCLEOTIDE SEQUENCE [LARGE SCALE GENOMIC DNA]</scope>
    <source>
        <strain evidence="9">CSF55</strain>
    </source>
</reference>
<dbReference type="Pfam" id="PF00786">
    <property type="entry name" value="PBD"/>
    <property type="match status" value="1"/>
</dbReference>
<dbReference type="InterPro" id="IPR000095">
    <property type="entry name" value="CRIB_dom"/>
</dbReference>
<dbReference type="GO" id="GO:0005524">
    <property type="term" value="F:ATP binding"/>
    <property type="evidence" value="ECO:0007669"/>
    <property type="project" value="UniProtKB-KW"/>
</dbReference>
<keyword evidence="5" id="KW-0418">Kinase</keyword>
<evidence type="ECO:0000256" key="4">
    <source>
        <dbReference type="ARBA" id="ARBA00022741"/>
    </source>
</evidence>
<dbReference type="EC" id="2.7.11.1" evidence="1"/>
<name>A0A4P9YN76_ROZAC</name>
<protein>
    <recommendedName>
        <fullName evidence="1">non-specific serine/threonine protein kinase</fullName>
        <ecNumber evidence="1">2.7.11.1</ecNumber>
    </recommendedName>
</protein>
<dbReference type="EMBL" id="ML004979">
    <property type="protein sequence ID" value="RKP21183.1"/>
    <property type="molecule type" value="Genomic_DNA"/>
</dbReference>
<dbReference type="SMART" id="SM00285">
    <property type="entry name" value="PBD"/>
    <property type="match status" value="1"/>
</dbReference>
<sequence length="138" mass="16154">WTRQFMMLNENLLLFYKSDTHTSPSEIISLSSIKNVTRTEEKEFCFKIECSSRGDMYISCKTETDMYAWMDEIYKRANRVGISKISNVKRNVHVGFDEASGEFTNLPKQWQDILIGSKLTKEDMQKDPQAVLDVLNYY</sequence>